<dbReference type="EMBL" id="CP008953">
    <property type="protein sequence ID" value="AIG73477.1"/>
    <property type="molecule type" value="Genomic_DNA"/>
</dbReference>
<protein>
    <submittedName>
        <fullName evidence="1">Uncharacterized protein</fullName>
    </submittedName>
</protein>
<organism evidence="1 2">
    <name type="scientific">Amycolatopsis japonica</name>
    <dbReference type="NCBI Taxonomy" id="208439"/>
    <lineage>
        <taxon>Bacteria</taxon>
        <taxon>Bacillati</taxon>
        <taxon>Actinomycetota</taxon>
        <taxon>Actinomycetes</taxon>
        <taxon>Pseudonocardiales</taxon>
        <taxon>Pseudonocardiaceae</taxon>
        <taxon>Amycolatopsis</taxon>
        <taxon>Amycolatopsis japonica group</taxon>
    </lineage>
</organism>
<proteinExistence type="predicted"/>
<keyword evidence="2" id="KW-1185">Reference proteome</keyword>
<sequence length="105" mass="11107">MATVHERFPLAPEALWQALPNGVTAVKGKNPFYDAAAGYVTFSTSMGLFSYGQTVTVKVERTSEGSGLAIQTSLKFGFVDWGEGKRIARKFIAAVGAAVGHTPAV</sequence>
<dbReference type="RefSeq" id="WP_037348049.1">
    <property type="nucleotide sequence ID" value="NZ_CP008953.1"/>
</dbReference>
<accession>A0A075UHI7</accession>
<dbReference type="KEGG" id="aja:AJAP_02755"/>
<name>A0A075UHI7_9PSEU</name>
<evidence type="ECO:0000313" key="2">
    <source>
        <dbReference type="Proteomes" id="UP000028492"/>
    </source>
</evidence>
<gene>
    <name evidence="1" type="ORF">AJAP_02755</name>
</gene>
<reference evidence="1 2" key="1">
    <citation type="journal article" date="2014" name="J. Biotechnol.">
        <title>Complete genome sequence of the actinobacterium Amycolatopsis japonica MG417-CF17(T) (=DSM 44213T) producing (S,S)-N,N'-ethylenediaminedisuccinic acid.</title>
        <authorList>
            <person name="Stegmann E."/>
            <person name="Albersmeier A."/>
            <person name="Spohn M."/>
            <person name="Gert H."/>
            <person name="Weber T."/>
            <person name="Wohlleben W."/>
            <person name="Kalinowski J."/>
            <person name="Ruckert C."/>
        </authorList>
    </citation>
    <scope>NUCLEOTIDE SEQUENCE [LARGE SCALE GENOMIC DNA]</scope>
    <source>
        <strain evidence="2">MG417-CF17 (DSM 44213)</strain>
    </source>
</reference>
<dbReference type="Proteomes" id="UP000028492">
    <property type="component" value="Chromosome"/>
</dbReference>
<dbReference type="AlphaFoldDB" id="A0A075UHI7"/>
<dbReference type="HOGENOM" id="CLU_2271493_0_0_11"/>
<evidence type="ECO:0000313" key="1">
    <source>
        <dbReference type="EMBL" id="AIG73477.1"/>
    </source>
</evidence>